<dbReference type="Pfam" id="PF04257">
    <property type="entry name" value="Exonuc_V_gamma"/>
    <property type="match status" value="1"/>
</dbReference>
<dbReference type="InterPro" id="IPR013986">
    <property type="entry name" value="DExx_box_DNA_helicase_dom_sf"/>
</dbReference>
<proteinExistence type="inferred from homology"/>
<dbReference type="Pfam" id="PF17946">
    <property type="entry name" value="RecC_C"/>
    <property type="match status" value="1"/>
</dbReference>
<evidence type="ECO:0000256" key="11">
    <source>
        <dbReference type="SAM" id="Coils"/>
    </source>
</evidence>
<dbReference type="Proteomes" id="UP000519004">
    <property type="component" value="Unassembled WGS sequence"/>
</dbReference>
<evidence type="ECO:0000256" key="9">
    <source>
        <dbReference type="ARBA" id="ARBA00023204"/>
    </source>
</evidence>
<keyword evidence="4 10" id="KW-0378">Hydrolase</keyword>
<feature type="domain" description="RecC C-terminal" evidence="12">
    <location>
        <begin position="796"/>
        <end position="1022"/>
    </location>
</feature>
<keyword evidence="2 10" id="KW-0547">Nucleotide-binding</keyword>
<dbReference type="RefSeq" id="WP_183948223.1">
    <property type="nucleotide sequence ID" value="NZ_JACHHX010000008.1"/>
</dbReference>
<keyword evidence="11" id="KW-0175">Coiled coil</keyword>
<dbReference type="SUPFAM" id="SSF52540">
    <property type="entry name" value="P-loop containing nucleoside triphosphate hydrolases"/>
    <property type="match status" value="2"/>
</dbReference>
<evidence type="ECO:0000256" key="6">
    <source>
        <dbReference type="ARBA" id="ARBA00022839"/>
    </source>
</evidence>
<dbReference type="InterPro" id="IPR027417">
    <property type="entry name" value="P-loop_NTPase"/>
</dbReference>
<dbReference type="NCBIfam" id="TIGR01450">
    <property type="entry name" value="recC"/>
    <property type="match status" value="1"/>
</dbReference>
<comment type="caution">
    <text evidence="13">The sequence shown here is derived from an EMBL/GenBank/DDBJ whole genome shotgun (WGS) entry which is preliminary data.</text>
</comment>
<dbReference type="InterPro" id="IPR011335">
    <property type="entry name" value="Restrct_endonuc-II-like"/>
</dbReference>
<dbReference type="InterPro" id="IPR006697">
    <property type="entry name" value="RecC"/>
</dbReference>
<protein>
    <recommendedName>
        <fullName evidence="10">RecBCD enzyme subunit RecC</fullName>
    </recommendedName>
    <alternativeName>
        <fullName evidence="10">Exonuclease V subunit RecC</fullName>
        <shortName evidence="10">ExoV subunit RecC</shortName>
    </alternativeName>
    <alternativeName>
        <fullName evidence="10">Helicase/nuclease RecBCD subunit RecC</fullName>
    </alternativeName>
</protein>
<evidence type="ECO:0000256" key="7">
    <source>
        <dbReference type="ARBA" id="ARBA00022840"/>
    </source>
</evidence>
<keyword evidence="1 10" id="KW-0540">Nuclease</keyword>
<keyword evidence="5 10" id="KW-0347">Helicase</keyword>
<sequence length="1098" mass="120413">MPAPDFRLCHGNDLDVLAGLLAEQLRAPAEGAGTLDPDLILIPQAAMKRWLVKVLAERHGIAANLEFLAPGEFVGRVLAANLPAGEDIASADPEILRWRLFAVLRDRDALAHPALAGVLAGYLDGAEAVLKAWCLAGELAEVFAKYQAWRRDWLLRWDDGADPHDWQAELWRRVTAGGRHRARAIDDFLRRHAGDDAPPPRGLPPRVFAFACINVSPDVLRVFAAAARACTLHFYLPTPTRKYWGDLRTLRERLAAGDSDPFEVGENPLLARWGRAGRDFVATLFADAGLTARETEAYVEPEQAGGLLQHLRRDLLERQPPPAEKELRRPLASLAGDRSLQVHACHTRLREVQVLHDQLRALLEDQPDLEPRQIAVMAPDIDLYAPYVAAVFGGAQGTPRFIPYTVADGSALATQPLADLCLRLLDLPSARFTANEVLDLLALPPVARQYGVDPERLDTLRGWLAAAGARWGLDADHRARLGAPGEHACTWAFAIERLLLGHAAGGDDDIAGVAPWPELEGGDLRALDALLRLLRTLASLARRFAEPQPPAVWKRALGEGLRALVSDTPAEPGDRRALERLDDELRRFAEAAAQAGVEAPVPPEVVRAHFRARLGEADTRQPFLSGGVTFCRMVPMRLIPFRVICLLGMNDGDYPRREPPAALNRLVAALDAPGQRRPGDRSVREDDRFLFLQLLNAADRVFYLSYLGRDAGDGSAREPSVLVSELLDEAACYFDDPEAARQRLVLHHPLQPFGAAPDADPRRAGFDPAWQLPRTPGAASMPAFAPAPLPAQAGSADIDYTALRRFLLDPPRAFLRGRLGLSIPERAARLPEDEPFAPADGFDASVLRQRVLIALADDDDLDRDALCRRLQAEAWLPPAAAGRLRLRELIDLAAPVAAAWRRHRRGEARAMPFALDLGETRLHGALDDGQADAFLRAKAGKPSGRDWLRWHLDALVLSALDEPRPLLAFADFGRDGHGPLALPRHAPEAAHAALRWLTGLMTRGLCQPLPFRPAAGHEWARAWDEAAHDEEREVRALERAKAKWRNQDDQGEGADPWTALALRGAEPFVDAAATARFGALARAIFAALREARVPEEAA</sequence>
<comment type="subunit">
    <text evidence="10">Heterotrimer of RecB, RecC and RecD. All subunits contribute to DNA-binding.</text>
</comment>
<dbReference type="EMBL" id="JACHHX010000008">
    <property type="protein sequence ID" value="MBB5015537.1"/>
    <property type="molecule type" value="Genomic_DNA"/>
</dbReference>
<dbReference type="PANTHER" id="PTHR30591:SF1">
    <property type="entry name" value="RECBCD ENZYME SUBUNIT RECC"/>
    <property type="match status" value="1"/>
</dbReference>
<evidence type="ECO:0000259" key="12">
    <source>
        <dbReference type="Pfam" id="PF17946"/>
    </source>
</evidence>
<dbReference type="Gene3D" id="1.10.10.990">
    <property type="match status" value="1"/>
</dbReference>
<name>A0A7W7XZX3_9GAMM</name>
<dbReference type="PANTHER" id="PTHR30591">
    <property type="entry name" value="RECBCD ENZYME SUBUNIT RECC"/>
    <property type="match status" value="1"/>
</dbReference>
<keyword evidence="9 10" id="KW-0234">DNA repair</keyword>
<dbReference type="HAMAP" id="MF_01486">
    <property type="entry name" value="RecC"/>
    <property type="match status" value="1"/>
</dbReference>
<dbReference type="GO" id="GO:0009338">
    <property type="term" value="C:exodeoxyribonuclease V complex"/>
    <property type="evidence" value="ECO:0007669"/>
    <property type="project" value="InterPro"/>
</dbReference>
<dbReference type="AlphaFoldDB" id="A0A7W7XZX3"/>
<comment type="similarity">
    <text evidence="10">Belongs to the RecC family.</text>
</comment>
<comment type="miscellaneous">
    <text evidence="10">In the RecBCD complex, RecB has a slow 3'-5' helicase, an exonuclease activity and loads RecA onto ssDNA, RecD has a fast 5'-3' helicase activity, while RecC stimulates the ATPase and processivity of the RecB helicase and contributes to recognition of the Chi site.</text>
</comment>
<dbReference type="GO" id="GO:0005524">
    <property type="term" value="F:ATP binding"/>
    <property type="evidence" value="ECO:0007669"/>
    <property type="project" value="UniProtKB-UniRule"/>
</dbReference>
<evidence type="ECO:0000256" key="8">
    <source>
        <dbReference type="ARBA" id="ARBA00023125"/>
    </source>
</evidence>
<evidence type="ECO:0000256" key="4">
    <source>
        <dbReference type="ARBA" id="ARBA00022801"/>
    </source>
</evidence>
<evidence type="ECO:0000313" key="13">
    <source>
        <dbReference type="EMBL" id="MBB5015537.1"/>
    </source>
</evidence>
<evidence type="ECO:0000256" key="3">
    <source>
        <dbReference type="ARBA" id="ARBA00022763"/>
    </source>
</evidence>
<dbReference type="InterPro" id="IPR041500">
    <property type="entry name" value="RecC_C"/>
</dbReference>
<evidence type="ECO:0000313" key="14">
    <source>
        <dbReference type="Proteomes" id="UP000519004"/>
    </source>
</evidence>
<dbReference type="Gene3D" id="3.40.50.10930">
    <property type="match status" value="1"/>
</dbReference>
<dbReference type="PIRSF" id="PIRSF000980">
    <property type="entry name" value="RecC"/>
    <property type="match status" value="1"/>
</dbReference>
<evidence type="ECO:0000256" key="10">
    <source>
        <dbReference type="HAMAP-Rule" id="MF_01486"/>
    </source>
</evidence>
<dbReference type="GO" id="GO:0003677">
    <property type="term" value="F:DNA binding"/>
    <property type="evidence" value="ECO:0007669"/>
    <property type="project" value="UniProtKB-UniRule"/>
</dbReference>
<dbReference type="GO" id="GO:0008854">
    <property type="term" value="F:exodeoxyribonuclease V activity"/>
    <property type="evidence" value="ECO:0007669"/>
    <property type="project" value="InterPro"/>
</dbReference>
<dbReference type="GO" id="GO:0003678">
    <property type="term" value="F:DNA helicase activity"/>
    <property type="evidence" value="ECO:0007669"/>
    <property type="project" value="UniProtKB-UniRule"/>
</dbReference>
<dbReference type="Gene3D" id="1.10.10.160">
    <property type="match status" value="1"/>
</dbReference>
<gene>
    <name evidence="10" type="primary">recC</name>
    <name evidence="13" type="ORF">HNQ58_001441</name>
</gene>
<evidence type="ECO:0000256" key="1">
    <source>
        <dbReference type="ARBA" id="ARBA00022722"/>
    </source>
</evidence>
<keyword evidence="14" id="KW-1185">Reference proteome</keyword>
<dbReference type="SUPFAM" id="SSF52980">
    <property type="entry name" value="Restriction endonuclease-like"/>
    <property type="match status" value="1"/>
</dbReference>
<keyword evidence="3 10" id="KW-0227">DNA damage</keyword>
<dbReference type="GO" id="GO:0000724">
    <property type="term" value="P:double-strand break repair via homologous recombination"/>
    <property type="evidence" value="ECO:0007669"/>
    <property type="project" value="UniProtKB-UniRule"/>
</dbReference>
<keyword evidence="6 10" id="KW-0269">Exonuclease</keyword>
<comment type="function">
    <text evidence="10">A helicase/nuclease that prepares dsDNA breaks (DSB) for recombinational DNA repair. Binds to DSBs and unwinds DNA via a highly rapid and processive ATP-dependent bidirectional helicase activity. Unwinds dsDNA until it encounters a Chi (crossover hotspot instigator) sequence from the 3' direction. Cuts ssDNA a few nucleotides 3' to the Chi site. The properties and activities of the enzyme are changed at Chi. The Chi-altered holoenzyme produces a long 3'-ssDNA overhang and facilitates RecA-binding to the ssDNA for homologous DNA recombination and repair. Holoenzyme degrades any linearized DNA that is unable to undergo homologous recombination. In the holoenzyme this subunit recognizes the wild-type Chi sequence, and when added to isolated RecB increases its ATP-dependent helicase processivity.</text>
</comment>
<evidence type="ECO:0000256" key="2">
    <source>
        <dbReference type="ARBA" id="ARBA00022741"/>
    </source>
</evidence>
<keyword evidence="8 10" id="KW-0238">DNA-binding</keyword>
<dbReference type="Gene3D" id="3.40.50.300">
    <property type="entry name" value="P-loop containing nucleotide triphosphate hydrolases"/>
    <property type="match status" value="2"/>
</dbReference>
<evidence type="ECO:0000256" key="5">
    <source>
        <dbReference type="ARBA" id="ARBA00022806"/>
    </source>
</evidence>
<feature type="coiled-coil region" evidence="11">
    <location>
        <begin position="1020"/>
        <end position="1047"/>
    </location>
</feature>
<organism evidence="13 14">
    <name type="scientific">Rehaibacterium terrae</name>
    <dbReference type="NCBI Taxonomy" id="1341696"/>
    <lineage>
        <taxon>Bacteria</taxon>
        <taxon>Pseudomonadati</taxon>
        <taxon>Pseudomonadota</taxon>
        <taxon>Gammaproteobacteria</taxon>
        <taxon>Lysobacterales</taxon>
        <taxon>Lysobacteraceae</taxon>
        <taxon>Rehaibacterium</taxon>
    </lineage>
</organism>
<keyword evidence="7 10" id="KW-0067">ATP-binding</keyword>
<accession>A0A7W7XZX3</accession>
<reference evidence="13 14" key="1">
    <citation type="submission" date="2020-08" db="EMBL/GenBank/DDBJ databases">
        <title>Genomic Encyclopedia of Type Strains, Phase IV (KMG-IV): sequencing the most valuable type-strain genomes for metagenomic binning, comparative biology and taxonomic classification.</title>
        <authorList>
            <person name="Goeker M."/>
        </authorList>
    </citation>
    <scope>NUCLEOTIDE SEQUENCE [LARGE SCALE GENOMIC DNA]</scope>
    <source>
        <strain evidence="13 14">DSM 25897</strain>
    </source>
</reference>